<evidence type="ECO:0000256" key="2">
    <source>
        <dbReference type="ARBA" id="ARBA00022771"/>
    </source>
</evidence>
<dbReference type="InterPro" id="IPR008984">
    <property type="entry name" value="SMAD_FHA_dom_sf"/>
</dbReference>
<feature type="compositionally biased region" description="Basic and acidic residues" evidence="4">
    <location>
        <begin position="254"/>
        <end position="268"/>
    </location>
</feature>
<dbReference type="InterPro" id="IPR011016">
    <property type="entry name" value="Znf_RING-CH"/>
</dbReference>
<evidence type="ECO:0000256" key="3">
    <source>
        <dbReference type="ARBA" id="ARBA00022833"/>
    </source>
</evidence>
<dbReference type="PANTHER" id="PTHR46210:SF1">
    <property type="entry name" value="FHA DOMAIN-CONTAINING PROTEIN"/>
    <property type="match status" value="1"/>
</dbReference>
<evidence type="ECO:0000256" key="4">
    <source>
        <dbReference type="SAM" id="MobiDB-lite"/>
    </source>
</evidence>
<dbReference type="PROSITE" id="PS50006">
    <property type="entry name" value="FHA_DOMAIN"/>
    <property type="match status" value="1"/>
</dbReference>
<feature type="region of interest" description="Disordered" evidence="4">
    <location>
        <begin position="628"/>
        <end position="664"/>
    </location>
</feature>
<dbReference type="OrthoDB" id="264354at2759"/>
<protein>
    <submittedName>
        <fullName evidence="5">Fha domain protein</fullName>
    </submittedName>
</protein>
<dbReference type="GO" id="GO:0008270">
    <property type="term" value="F:zinc ion binding"/>
    <property type="evidence" value="ECO:0007669"/>
    <property type="project" value="UniProtKB-KW"/>
</dbReference>
<dbReference type="SUPFAM" id="SSF57850">
    <property type="entry name" value="RING/U-box"/>
    <property type="match status" value="1"/>
</dbReference>
<dbReference type="Gene3D" id="2.60.200.20">
    <property type="match status" value="1"/>
</dbReference>
<reference evidence="5" key="2">
    <citation type="journal article" date="2012" name="Nat. Commun.">
        <title>Draft genome sequence and genetic transformation of the oleaginous alga Nannochloropis gaditana.</title>
        <authorList>
            <person name="Radakovits R."/>
            <person name="Jinkerson R.E."/>
            <person name="Fuerstenberg S.I."/>
            <person name="Tae H."/>
            <person name="Settlage R.E."/>
            <person name="Boore J.L."/>
            <person name="Posewitz M.C."/>
        </authorList>
    </citation>
    <scope>NUCLEOTIDE SEQUENCE</scope>
    <source>
        <strain evidence="5">CCMP526</strain>
    </source>
</reference>
<feature type="compositionally biased region" description="Gly residues" evidence="4">
    <location>
        <begin position="542"/>
        <end position="556"/>
    </location>
</feature>
<dbReference type="Gene3D" id="3.30.40.10">
    <property type="entry name" value="Zinc/RING finger domain, C3HC4 (zinc finger)"/>
    <property type="match status" value="1"/>
</dbReference>
<dbReference type="CDD" id="cd00060">
    <property type="entry name" value="FHA"/>
    <property type="match status" value="1"/>
</dbReference>
<reference evidence="5" key="1">
    <citation type="journal article" date="2012" name="Bioengineered">
        <title>Additional insights into the genome of the oleaginous model alga Nannochloropsis gaditana.</title>
        <authorList>
            <person name="Jinkerson R.E."/>
            <person name="Radakovits R."/>
            <person name="Posewitz M.C."/>
        </authorList>
    </citation>
    <scope>NUCLEOTIDE SEQUENCE</scope>
    <source>
        <strain evidence="5">CCMP526</strain>
    </source>
</reference>
<gene>
    <name evidence="5" type="ORF">NGATSA_2076200</name>
</gene>
<dbReference type="SUPFAM" id="SSF49879">
    <property type="entry name" value="SMAD/FHA domain"/>
    <property type="match status" value="1"/>
</dbReference>
<evidence type="ECO:0000313" key="5">
    <source>
        <dbReference type="EMBL" id="AFJ69846.1"/>
    </source>
</evidence>
<dbReference type="SMART" id="SM00744">
    <property type="entry name" value="RINGv"/>
    <property type="match status" value="1"/>
</dbReference>
<proteinExistence type="evidence at transcript level"/>
<dbReference type="InterPro" id="IPR000253">
    <property type="entry name" value="FHA_dom"/>
</dbReference>
<keyword evidence="1" id="KW-0479">Metal-binding</keyword>
<feature type="compositionally biased region" description="Acidic residues" evidence="4">
    <location>
        <begin position="269"/>
        <end position="282"/>
    </location>
</feature>
<feature type="region of interest" description="Disordered" evidence="4">
    <location>
        <begin position="542"/>
        <end position="578"/>
    </location>
</feature>
<feature type="region of interest" description="Disordered" evidence="4">
    <location>
        <begin position="254"/>
        <end position="318"/>
    </location>
</feature>
<dbReference type="KEGG" id="ngd:NGA_2076200"/>
<feature type="compositionally biased region" description="Polar residues" evidence="4">
    <location>
        <begin position="639"/>
        <end position="650"/>
    </location>
</feature>
<dbReference type="PROSITE" id="PS51292">
    <property type="entry name" value="ZF_RING_CH"/>
    <property type="match status" value="1"/>
</dbReference>
<dbReference type="InterPro" id="IPR013083">
    <property type="entry name" value="Znf_RING/FYVE/PHD"/>
</dbReference>
<dbReference type="RefSeq" id="XP_005856390.1">
    <property type="nucleotide sequence ID" value="XM_005856328.1"/>
</dbReference>
<accession>I2CSG3</accession>
<feature type="compositionally biased region" description="Low complexity" evidence="4">
    <location>
        <begin position="283"/>
        <end position="304"/>
    </location>
</feature>
<dbReference type="Pfam" id="PF00498">
    <property type="entry name" value="FHA"/>
    <property type="match status" value="1"/>
</dbReference>
<dbReference type="AlphaFoldDB" id="I2CSG3"/>
<organism evidence="5">
    <name type="scientific">Nannochloropsis gaditana (strain CCMP526)</name>
    <name type="common">Green microalga</name>
    <name type="synonym">Microchloropsis gaditana</name>
    <dbReference type="NCBI Taxonomy" id="1093141"/>
    <lineage>
        <taxon>Eukaryota</taxon>
        <taxon>Sar</taxon>
        <taxon>Stramenopiles</taxon>
        <taxon>Ochrophyta</taxon>
        <taxon>Eustigmatophyceae</taxon>
        <taxon>Eustigmatales</taxon>
        <taxon>Monodopsidaceae</taxon>
        <taxon>Nannochloropsis</taxon>
    </lineage>
</organism>
<dbReference type="Pfam" id="PF12906">
    <property type="entry name" value="RINGv"/>
    <property type="match status" value="1"/>
</dbReference>
<name>I2CSG3_NANGC</name>
<keyword evidence="2" id="KW-0863">Zinc-finger</keyword>
<dbReference type="EMBL" id="JU980783">
    <property type="protein sequence ID" value="AFJ69846.1"/>
    <property type="molecule type" value="mRNA"/>
</dbReference>
<evidence type="ECO:0000256" key="1">
    <source>
        <dbReference type="ARBA" id="ARBA00022723"/>
    </source>
</evidence>
<dbReference type="PANTHER" id="PTHR46210">
    <property type="entry name" value="FHA DOMAIN-CONTAINING PROTEIN"/>
    <property type="match status" value="1"/>
</dbReference>
<sequence length="664" mass="71732">MGQVPSASAVVNVGQPNRTEEEWPQTFDENKTHVFSDAGVSGISRMLHPGATRLSLGNSGVAGTGSNWWVDAMVSTPLFPHGRSPASVGERQARHQKRVSKFRVFADGVVFEGPEAMAIGDTHDLSKGYECVMGRPVTRVTVGDKRAQQVLVAFADNKFWAVPSRQGFSRHLGVSLVLGDKTARGPKHTLRVGDILRLGSVGLLVSEMRTEADGGKSRTVSQEVLEQIREDVQTAPRQVLAPLRKDFFMGNSVHEEERTEEVGRRVVMVEEEEEDEEEEGGVDNDTGTEHSVSSSGSAGHQSRSLKGGLAGPEADSGEGGNCRYQCYICMDSEEEDGDVLIAPCQCKGSTALVHVKCLQRLLSTGDAAKRTSVTSTKHQNYTCKICKARYKTHVCLPDGTLLPLLNPTLMPPYLTLVVITRHESHPDLFNTIFQLSFARAAELSMGRSQGCDVVIGYRTVSTRHATISYSKGEFYYQDARSSNGSLLYLRGPLEIPTSRSIRLRMGRSVLSLRGRHALQLSSLPRRAAADAWRWLSATMGGSGNGGGAGEGEGQGVEGRRGRRNGAEEGTERRGNEARDLEGRLGLELLRDLHMGRFQAARARDSSLLSEEREAGLGEAERVVWRWGSSAGMGDGSEGTIGSRSGTSSMNRMVDSRSGGGGGGG</sequence>
<feature type="non-terminal residue" evidence="5">
    <location>
        <position position="664"/>
    </location>
</feature>
<keyword evidence="3" id="KW-0862">Zinc</keyword>
<feature type="compositionally biased region" description="Basic and acidic residues" evidence="4">
    <location>
        <begin position="564"/>
        <end position="578"/>
    </location>
</feature>
<dbReference type="CDD" id="cd16495">
    <property type="entry name" value="RING_CH-C4HC3_MARCH"/>
    <property type="match status" value="1"/>
</dbReference>